<dbReference type="GO" id="GO:0045202">
    <property type="term" value="C:synapse"/>
    <property type="evidence" value="ECO:0007669"/>
    <property type="project" value="GOC"/>
</dbReference>
<feature type="coiled-coil region" evidence="1">
    <location>
        <begin position="391"/>
        <end position="453"/>
    </location>
</feature>
<dbReference type="Ensembl" id="ENSHCOT00000007345.1">
    <property type="protein sequence ID" value="ENSHCOP00000019977.1"/>
    <property type="gene ID" value="ENSHCOG00000005696.1"/>
</dbReference>
<dbReference type="GO" id="GO:0060271">
    <property type="term" value="P:cilium assembly"/>
    <property type="evidence" value="ECO:0007669"/>
    <property type="project" value="InterPro"/>
</dbReference>
<feature type="coiled-coil region" evidence="1">
    <location>
        <begin position="326"/>
        <end position="360"/>
    </location>
</feature>
<dbReference type="GeneTree" id="ENSGT00940000166619"/>
<feature type="coiled-coil region" evidence="1">
    <location>
        <begin position="487"/>
        <end position="528"/>
    </location>
</feature>
<feature type="region of interest" description="Disordered" evidence="2">
    <location>
        <begin position="58"/>
        <end position="78"/>
    </location>
</feature>
<evidence type="ECO:0000313" key="4">
    <source>
        <dbReference type="Proteomes" id="UP000264820"/>
    </source>
</evidence>
<dbReference type="InterPro" id="IPR033545">
    <property type="entry name" value="CEP89"/>
</dbReference>
<feature type="region of interest" description="Disordered" evidence="2">
    <location>
        <begin position="130"/>
        <end position="215"/>
    </location>
</feature>
<feature type="coiled-coil region" evidence="1">
    <location>
        <begin position="624"/>
        <end position="651"/>
    </location>
</feature>
<keyword evidence="1" id="KW-0175">Coiled coil</keyword>
<feature type="compositionally biased region" description="Polar residues" evidence="2">
    <location>
        <begin position="198"/>
        <end position="209"/>
    </location>
</feature>
<dbReference type="AlphaFoldDB" id="A0A3Q2Z212"/>
<organism evidence="3 4">
    <name type="scientific">Hippocampus comes</name>
    <name type="common">Tiger tail seahorse</name>
    <dbReference type="NCBI Taxonomy" id="109280"/>
    <lineage>
        <taxon>Eukaryota</taxon>
        <taxon>Metazoa</taxon>
        <taxon>Chordata</taxon>
        <taxon>Craniata</taxon>
        <taxon>Vertebrata</taxon>
        <taxon>Euteleostomi</taxon>
        <taxon>Actinopterygii</taxon>
        <taxon>Neopterygii</taxon>
        <taxon>Teleostei</taxon>
        <taxon>Neoteleostei</taxon>
        <taxon>Acanthomorphata</taxon>
        <taxon>Syngnathiaria</taxon>
        <taxon>Syngnathiformes</taxon>
        <taxon>Syngnathoidei</taxon>
        <taxon>Syngnathidae</taxon>
        <taxon>Hippocampus</taxon>
    </lineage>
</organism>
<dbReference type="GO" id="GO:0005814">
    <property type="term" value="C:centriole"/>
    <property type="evidence" value="ECO:0007669"/>
    <property type="project" value="InterPro"/>
</dbReference>
<dbReference type="PANTHER" id="PTHR36170">
    <property type="entry name" value="CENTROSOMAL PROTEIN OF 89 KDA"/>
    <property type="match status" value="1"/>
</dbReference>
<dbReference type="STRING" id="109280.ENSHCOP00000019977"/>
<dbReference type="OMA" id="ENQQMRE"/>
<feature type="coiled-coil region" evidence="1">
    <location>
        <begin position="217"/>
        <end position="284"/>
    </location>
</feature>
<reference evidence="3" key="1">
    <citation type="submission" date="2025-08" db="UniProtKB">
        <authorList>
            <consortium name="Ensembl"/>
        </authorList>
    </citation>
    <scope>IDENTIFICATION</scope>
</reference>
<proteinExistence type="predicted"/>
<sequence>MGLTRQGRSGHDKGALKYCIKKLPYLRRHARLYILSCVLLCKHIAHGLVPAASIAPKAAVPRTPPPRSPAPSPERPRSALAAAILSSSLTGQTWVLPPARPRSFSESDQSECLLSERNIYTRDRWSEGFLARPPLSSPDHSEEELQHQAGEEEEEEEVEDGGGGVEEEEYVSRTLDSRKKSSDMEAAVCALPLKHSPKAQSKPSRQSKVLTEDGEAVKALTEKNALLEEKLRHLEQEVSRRRAQPIRTSPIGMRAELHDARQQAQELVDENDALKRSVHRLSVELSAYQTKYRPLNKQESSSLSSLPKTGSPPPWLVDMKYLSPLMLAYEDMLNEKDALLRTAEEEVKKLRVHVEEVVKENEKFHHEMAKKTRGLRQEECHQVQQQAMLVLQENQLLIEQLEALNAKTEAEHSKHLSEVSRVSKQLMLLEADNQRLQEEVDESRREARQSEREFHFLVLIILFRQLEQEQSKNRSEVDEAQVLRHQNQSLRADNAKLMAAVERAQEELENSRQANRRTKRHLNALKQQKDECVLKEGKTRTYLEAVVSVADRISLERDQLVHMASILQQEKQGFIGSILSGTVRFGKLQERVKVSCSIADGLHTELLEAAADKAASHRWEMLHLQRLLGERQQAEERLLQSKRDVEEELEVVWQAATRENQQIKESLWHSGPTGDILRRAFADPVSPERPLSFLKEQDCDDKTRQGLDFYS</sequence>
<keyword evidence="4" id="KW-1185">Reference proteome</keyword>
<dbReference type="GO" id="GO:0097539">
    <property type="term" value="C:ciliary transition fiber"/>
    <property type="evidence" value="ECO:0007669"/>
    <property type="project" value="TreeGrafter"/>
</dbReference>
<dbReference type="GO" id="GO:0007005">
    <property type="term" value="P:mitochondrion organization"/>
    <property type="evidence" value="ECO:0007669"/>
    <property type="project" value="InterPro"/>
</dbReference>
<feature type="compositionally biased region" description="Acidic residues" evidence="2">
    <location>
        <begin position="151"/>
        <end position="169"/>
    </location>
</feature>
<evidence type="ECO:0000313" key="3">
    <source>
        <dbReference type="Ensembl" id="ENSHCOP00000019977.1"/>
    </source>
</evidence>
<reference evidence="3" key="2">
    <citation type="submission" date="2025-09" db="UniProtKB">
        <authorList>
            <consortium name="Ensembl"/>
        </authorList>
    </citation>
    <scope>IDENTIFICATION</scope>
</reference>
<protein>
    <submittedName>
        <fullName evidence="3">Centrosomal protein 89</fullName>
    </submittedName>
</protein>
<evidence type="ECO:0000256" key="1">
    <source>
        <dbReference type="SAM" id="Coils"/>
    </source>
</evidence>
<name>A0A3Q2Z212_HIPCM</name>
<dbReference type="Proteomes" id="UP000264820">
    <property type="component" value="Unplaced"/>
</dbReference>
<feature type="compositionally biased region" description="Basic and acidic residues" evidence="2">
    <location>
        <begin position="139"/>
        <end position="150"/>
    </location>
</feature>
<evidence type="ECO:0000256" key="2">
    <source>
        <dbReference type="SAM" id="MobiDB-lite"/>
    </source>
</evidence>
<feature type="compositionally biased region" description="Pro residues" evidence="2">
    <location>
        <begin position="62"/>
        <end position="73"/>
    </location>
</feature>
<accession>A0A3Q2Z212</accession>
<dbReference type="PANTHER" id="PTHR36170:SF1">
    <property type="entry name" value="CENTROSOMAL PROTEIN OF 89 KDA"/>
    <property type="match status" value="1"/>
</dbReference>
<dbReference type="GO" id="GO:0007268">
    <property type="term" value="P:chemical synaptic transmission"/>
    <property type="evidence" value="ECO:0007669"/>
    <property type="project" value="InterPro"/>
</dbReference>